<dbReference type="AlphaFoldDB" id="A0A074Y1E9"/>
<proteinExistence type="predicted"/>
<evidence type="ECO:0000313" key="1">
    <source>
        <dbReference type="EMBL" id="KEQ89754.1"/>
    </source>
</evidence>
<dbReference type="EMBL" id="KL584974">
    <property type="protein sequence ID" value="KEQ89754.1"/>
    <property type="molecule type" value="Genomic_DNA"/>
</dbReference>
<name>A0A074Y1E9_AURPU</name>
<organism evidence="1 2">
    <name type="scientific">Aureobasidium pullulans EXF-150</name>
    <dbReference type="NCBI Taxonomy" id="1043002"/>
    <lineage>
        <taxon>Eukaryota</taxon>
        <taxon>Fungi</taxon>
        <taxon>Dikarya</taxon>
        <taxon>Ascomycota</taxon>
        <taxon>Pezizomycotina</taxon>
        <taxon>Dothideomycetes</taxon>
        <taxon>Dothideomycetidae</taxon>
        <taxon>Dothideales</taxon>
        <taxon>Saccotheciaceae</taxon>
        <taxon>Aureobasidium</taxon>
    </lineage>
</organism>
<reference evidence="1 2" key="1">
    <citation type="journal article" date="2014" name="BMC Genomics">
        <title>Genome sequencing of four Aureobasidium pullulans varieties: biotechnological potential, stress tolerance, and description of new species.</title>
        <authorList>
            <person name="Gostin Ar C."/>
            <person name="Ohm R.A."/>
            <person name="Kogej T."/>
            <person name="Sonjak S."/>
            <person name="Turk M."/>
            <person name="Zajc J."/>
            <person name="Zalar P."/>
            <person name="Grube M."/>
            <person name="Sun H."/>
            <person name="Han J."/>
            <person name="Sharma A."/>
            <person name="Chiniquy J."/>
            <person name="Ngan C.Y."/>
            <person name="Lipzen A."/>
            <person name="Barry K."/>
            <person name="Grigoriev I.V."/>
            <person name="Gunde-Cimerman N."/>
        </authorList>
    </citation>
    <scope>NUCLEOTIDE SEQUENCE [LARGE SCALE GENOMIC DNA]</scope>
    <source>
        <strain evidence="1 2">EXF-150</strain>
    </source>
</reference>
<protein>
    <submittedName>
        <fullName evidence="1">Uncharacterized protein</fullName>
    </submittedName>
</protein>
<accession>A0A074Y1E9</accession>
<evidence type="ECO:0000313" key="2">
    <source>
        <dbReference type="Proteomes" id="UP000030706"/>
    </source>
</evidence>
<keyword evidence="2" id="KW-1185">Reference proteome</keyword>
<dbReference type="Proteomes" id="UP000030706">
    <property type="component" value="Unassembled WGS sequence"/>
</dbReference>
<dbReference type="RefSeq" id="XP_029765941.1">
    <property type="nucleotide sequence ID" value="XM_029898866.1"/>
</dbReference>
<dbReference type="HOGENOM" id="CLU_2903817_0_0_1"/>
<gene>
    <name evidence="1" type="ORF">M438DRAFT_13628</name>
</gene>
<sequence length="62" mass="6906">MRFHLMVFLGLAGSILLPLANLIIIGPPRFMNHLNLTATDKANIHTILPCPRHILSLDHLLS</sequence>
<dbReference type="GeneID" id="40741172"/>